<feature type="compositionally biased region" description="Polar residues" evidence="1">
    <location>
        <begin position="173"/>
        <end position="187"/>
    </location>
</feature>
<dbReference type="AlphaFoldDB" id="B4I9G2"/>
<accession>B4I9G2</accession>
<name>B4I9G2_DROSE</name>
<evidence type="ECO:0000313" key="2">
    <source>
        <dbReference type="EMBL" id="EDW43843.1"/>
    </source>
</evidence>
<evidence type="ECO:0000313" key="3">
    <source>
        <dbReference type="Proteomes" id="UP000001292"/>
    </source>
</evidence>
<feature type="compositionally biased region" description="Basic and acidic residues" evidence="1">
    <location>
        <begin position="159"/>
        <end position="168"/>
    </location>
</feature>
<sequence>MCKAAIGWRPKLAGWRGLGAHRPITLSQNNLNKSRTARPAARSLPLPMKYLRSVLRLRADAETSAKQQARGGGRWSLGRLGAAGWQLGGVPRRAEREPSRAEARRMPGCQDVAGVWKCRRKSTTTHTHGEHNYANRACGGERDGRRARSHRSASVSASERGRVSKDDLLTEGQVWTDSQAHPPTSGTLIRGAKKQSAPLKPSWQDTRRAPSALARPDEPAECGCNDLKGF</sequence>
<feature type="region of interest" description="Disordered" evidence="1">
    <location>
        <begin position="123"/>
        <end position="230"/>
    </location>
</feature>
<reference evidence="2 3" key="1">
    <citation type="journal article" date="2007" name="Nature">
        <title>Evolution of genes and genomes on the Drosophila phylogeny.</title>
        <authorList>
            <consortium name="Drosophila 12 Genomes Consortium"/>
            <person name="Clark A.G."/>
            <person name="Eisen M.B."/>
            <person name="Smith D.R."/>
            <person name="Bergman C.M."/>
            <person name="Oliver B."/>
            <person name="Markow T.A."/>
            <person name="Kaufman T.C."/>
            <person name="Kellis M."/>
            <person name="Gelbart W."/>
            <person name="Iyer V.N."/>
            <person name="Pollard D.A."/>
            <person name="Sackton T.B."/>
            <person name="Larracuente A.M."/>
            <person name="Singh N.D."/>
            <person name="Abad J.P."/>
            <person name="Abt D.N."/>
            <person name="Adryan B."/>
            <person name="Aguade M."/>
            <person name="Akashi H."/>
            <person name="Anderson W.W."/>
            <person name="Aquadro C.F."/>
            <person name="Ardell D.H."/>
            <person name="Arguello R."/>
            <person name="Artieri C.G."/>
            <person name="Barbash D.A."/>
            <person name="Barker D."/>
            <person name="Barsanti P."/>
            <person name="Batterham P."/>
            <person name="Batzoglou S."/>
            <person name="Begun D."/>
            <person name="Bhutkar A."/>
            <person name="Blanco E."/>
            <person name="Bosak S.A."/>
            <person name="Bradley R.K."/>
            <person name="Brand A.D."/>
            <person name="Brent M.R."/>
            <person name="Brooks A.N."/>
            <person name="Brown R.H."/>
            <person name="Butlin R.K."/>
            <person name="Caggese C."/>
            <person name="Calvi B.R."/>
            <person name="Bernardo de Carvalho A."/>
            <person name="Caspi A."/>
            <person name="Castrezana S."/>
            <person name="Celniker S.E."/>
            <person name="Chang J.L."/>
            <person name="Chapple C."/>
            <person name="Chatterji S."/>
            <person name="Chinwalla A."/>
            <person name="Civetta A."/>
            <person name="Clifton S.W."/>
            <person name="Comeron J.M."/>
            <person name="Costello J.C."/>
            <person name="Coyne J.A."/>
            <person name="Daub J."/>
            <person name="David R.G."/>
            <person name="Delcher A.L."/>
            <person name="Delehaunty K."/>
            <person name="Do C.B."/>
            <person name="Ebling H."/>
            <person name="Edwards K."/>
            <person name="Eickbush T."/>
            <person name="Evans J.D."/>
            <person name="Filipski A."/>
            <person name="Findeiss S."/>
            <person name="Freyhult E."/>
            <person name="Fulton L."/>
            <person name="Fulton R."/>
            <person name="Garcia A.C."/>
            <person name="Gardiner A."/>
            <person name="Garfield D.A."/>
            <person name="Garvin B.E."/>
            <person name="Gibson G."/>
            <person name="Gilbert D."/>
            <person name="Gnerre S."/>
            <person name="Godfrey J."/>
            <person name="Good R."/>
            <person name="Gotea V."/>
            <person name="Gravely B."/>
            <person name="Greenberg A.J."/>
            <person name="Griffiths-Jones S."/>
            <person name="Gross S."/>
            <person name="Guigo R."/>
            <person name="Gustafson E.A."/>
            <person name="Haerty W."/>
            <person name="Hahn M.W."/>
            <person name="Halligan D.L."/>
            <person name="Halpern A.L."/>
            <person name="Halter G.M."/>
            <person name="Han M.V."/>
            <person name="Heger A."/>
            <person name="Hillier L."/>
            <person name="Hinrichs A.S."/>
            <person name="Holmes I."/>
            <person name="Hoskins R.A."/>
            <person name="Hubisz M.J."/>
            <person name="Hultmark D."/>
            <person name="Huntley M.A."/>
            <person name="Jaffe D.B."/>
            <person name="Jagadeeshan S."/>
            <person name="Jeck W.R."/>
            <person name="Johnson J."/>
            <person name="Jones C.D."/>
            <person name="Jordan W.C."/>
            <person name="Karpen G.H."/>
            <person name="Kataoka E."/>
            <person name="Keightley P.D."/>
            <person name="Kheradpour P."/>
            <person name="Kirkness E.F."/>
            <person name="Koerich L.B."/>
            <person name="Kristiansen K."/>
            <person name="Kudrna D."/>
            <person name="Kulathinal R.J."/>
            <person name="Kumar S."/>
            <person name="Kwok R."/>
            <person name="Lander E."/>
            <person name="Langley C.H."/>
            <person name="Lapoint R."/>
            <person name="Lazzaro B.P."/>
            <person name="Lee S.J."/>
            <person name="Levesque L."/>
            <person name="Li R."/>
            <person name="Lin C.F."/>
            <person name="Lin M.F."/>
            <person name="Lindblad-Toh K."/>
            <person name="Llopart A."/>
            <person name="Long M."/>
            <person name="Low L."/>
            <person name="Lozovsky E."/>
            <person name="Lu J."/>
            <person name="Luo M."/>
            <person name="Machado C.A."/>
            <person name="Makalowski W."/>
            <person name="Marzo M."/>
            <person name="Matsuda M."/>
            <person name="Matzkin L."/>
            <person name="McAllister B."/>
            <person name="McBride C.S."/>
            <person name="McKernan B."/>
            <person name="McKernan K."/>
            <person name="Mendez-Lago M."/>
            <person name="Minx P."/>
            <person name="Mollenhauer M.U."/>
            <person name="Montooth K."/>
            <person name="Mount S.M."/>
            <person name="Mu X."/>
            <person name="Myers E."/>
            <person name="Negre B."/>
            <person name="Newfeld S."/>
            <person name="Nielsen R."/>
            <person name="Noor M.A."/>
            <person name="O'Grady P."/>
            <person name="Pachter L."/>
            <person name="Papaceit M."/>
            <person name="Parisi M.J."/>
            <person name="Parisi M."/>
            <person name="Parts L."/>
            <person name="Pedersen J.S."/>
            <person name="Pesole G."/>
            <person name="Phillippy A.M."/>
            <person name="Ponting C.P."/>
            <person name="Pop M."/>
            <person name="Porcelli D."/>
            <person name="Powell J.R."/>
            <person name="Prohaska S."/>
            <person name="Pruitt K."/>
            <person name="Puig M."/>
            <person name="Quesneville H."/>
            <person name="Ram K.R."/>
            <person name="Rand D."/>
            <person name="Rasmussen M.D."/>
            <person name="Reed L.K."/>
            <person name="Reenan R."/>
            <person name="Reily A."/>
            <person name="Remington K.A."/>
            <person name="Rieger T.T."/>
            <person name="Ritchie M.G."/>
            <person name="Robin C."/>
            <person name="Rogers Y.H."/>
            <person name="Rohde C."/>
            <person name="Rozas J."/>
            <person name="Rubenfield M.J."/>
            <person name="Ruiz A."/>
            <person name="Russo S."/>
            <person name="Salzberg S.L."/>
            <person name="Sanchez-Gracia A."/>
            <person name="Saranga D.J."/>
            <person name="Sato H."/>
            <person name="Schaeffer S.W."/>
            <person name="Schatz M.C."/>
            <person name="Schlenke T."/>
            <person name="Schwartz R."/>
            <person name="Segarra C."/>
            <person name="Singh R.S."/>
            <person name="Sirot L."/>
            <person name="Sirota M."/>
            <person name="Sisneros N.B."/>
            <person name="Smith C.D."/>
            <person name="Smith T.F."/>
            <person name="Spieth J."/>
            <person name="Stage D.E."/>
            <person name="Stark A."/>
            <person name="Stephan W."/>
            <person name="Strausberg R.L."/>
            <person name="Strempel S."/>
            <person name="Sturgill D."/>
            <person name="Sutton G."/>
            <person name="Sutton G.G."/>
            <person name="Tao W."/>
            <person name="Teichmann S."/>
            <person name="Tobari Y.N."/>
            <person name="Tomimura Y."/>
            <person name="Tsolas J.M."/>
            <person name="Valente V.L."/>
            <person name="Venter E."/>
            <person name="Venter J.C."/>
            <person name="Vicario S."/>
            <person name="Vieira F.G."/>
            <person name="Vilella A.J."/>
            <person name="Villasante A."/>
            <person name="Walenz B."/>
            <person name="Wang J."/>
            <person name="Wasserman M."/>
            <person name="Watts T."/>
            <person name="Wilson D."/>
            <person name="Wilson R.K."/>
            <person name="Wing R.A."/>
            <person name="Wolfner M.F."/>
            <person name="Wong A."/>
            <person name="Wong G.K."/>
            <person name="Wu C.I."/>
            <person name="Wu G."/>
            <person name="Yamamoto D."/>
            <person name="Yang H.P."/>
            <person name="Yang S.P."/>
            <person name="Yorke J.A."/>
            <person name="Yoshida K."/>
            <person name="Zdobnov E."/>
            <person name="Zhang P."/>
            <person name="Zhang Y."/>
            <person name="Zimin A.V."/>
            <person name="Baldwin J."/>
            <person name="Abdouelleil A."/>
            <person name="Abdulkadir J."/>
            <person name="Abebe A."/>
            <person name="Abera B."/>
            <person name="Abreu J."/>
            <person name="Acer S.C."/>
            <person name="Aftuck L."/>
            <person name="Alexander A."/>
            <person name="An P."/>
            <person name="Anderson E."/>
            <person name="Anderson S."/>
            <person name="Arachi H."/>
            <person name="Azer M."/>
            <person name="Bachantsang P."/>
            <person name="Barry A."/>
            <person name="Bayul T."/>
            <person name="Berlin A."/>
            <person name="Bessette D."/>
            <person name="Bloom T."/>
            <person name="Blye J."/>
            <person name="Boguslavskiy L."/>
            <person name="Bonnet C."/>
            <person name="Boukhgalter B."/>
            <person name="Bourzgui I."/>
            <person name="Brown A."/>
            <person name="Cahill P."/>
            <person name="Channer S."/>
            <person name="Cheshatsang Y."/>
            <person name="Chuda L."/>
            <person name="Citroen M."/>
            <person name="Collymore A."/>
            <person name="Cooke P."/>
            <person name="Costello M."/>
            <person name="D'Aco K."/>
            <person name="Daza R."/>
            <person name="De Haan G."/>
            <person name="DeGray S."/>
            <person name="DeMaso C."/>
            <person name="Dhargay N."/>
            <person name="Dooley K."/>
            <person name="Dooley E."/>
            <person name="Doricent M."/>
            <person name="Dorje P."/>
            <person name="Dorjee K."/>
            <person name="Dupes A."/>
            <person name="Elong R."/>
            <person name="Falk J."/>
            <person name="Farina A."/>
            <person name="Faro S."/>
            <person name="Ferguson D."/>
            <person name="Fisher S."/>
            <person name="Foley C.D."/>
            <person name="Franke A."/>
            <person name="Friedrich D."/>
            <person name="Gadbois L."/>
            <person name="Gearin G."/>
            <person name="Gearin C.R."/>
            <person name="Giannoukos G."/>
            <person name="Goode T."/>
            <person name="Graham J."/>
            <person name="Grandbois E."/>
            <person name="Grewal S."/>
            <person name="Gyaltsen K."/>
            <person name="Hafez N."/>
            <person name="Hagos B."/>
            <person name="Hall J."/>
            <person name="Henson C."/>
            <person name="Hollinger A."/>
            <person name="Honan T."/>
            <person name="Huard M.D."/>
            <person name="Hughes L."/>
            <person name="Hurhula B."/>
            <person name="Husby M.E."/>
            <person name="Kamat A."/>
            <person name="Kanga B."/>
            <person name="Kashin S."/>
            <person name="Khazanovich D."/>
            <person name="Kisner P."/>
            <person name="Lance K."/>
            <person name="Lara M."/>
            <person name="Lee W."/>
            <person name="Lennon N."/>
            <person name="Letendre F."/>
            <person name="LeVine R."/>
            <person name="Lipovsky A."/>
            <person name="Liu X."/>
            <person name="Liu J."/>
            <person name="Liu S."/>
            <person name="Lokyitsang T."/>
            <person name="Lokyitsang Y."/>
            <person name="Lubonja R."/>
            <person name="Lui A."/>
            <person name="MacDonald P."/>
            <person name="Magnisalis V."/>
            <person name="Maru K."/>
            <person name="Matthews C."/>
            <person name="McCusker W."/>
            <person name="McDonough S."/>
            <person name="Mehta T."/>
            <person name="Meldrim J."/>
            <person name="Meneus L."/>
            <person name="Mihai O."/>
            <person name="Mihalev A."/>
            <person name="Mihova T."/>
            <person name="Mittelman R."/>
            <person name="Mlenga V."/>
            <person name="Montmayeur A."/>
            <person name="Mulrain L."/>
            <person name="Navidi A."/>
            <person name="Naylor J."/>
            <person name="Negash T."/>
            <person name="Nguyen T."/>
            <person name="Nguyen N."/>
            <person name="Nicol R."/>
            <person name="Norbu C."/>
            <person name="Norbu N."/>
            <person name="Novod N."/>
            <person name="O'Neill B."/>
            <person name="Osman S."/>
            <person name="Markiewicz E."/>
            <person name="Oyono O.L."/>
            <person name="Patti C."/>
            <person name="Phunkhang P."/>
            <person name="Pierre F."/>
            <person name="Priest M."/>
            <person name="Raghuraman S."/>
            <person name="Rege F."/>
            <person name="Reyes R."/>
            <person name="Rise C."/>
            <person name="Rogov P."/>
            <person name="Ross K."/>
            <person name="Ryan E."/>
            <person name="Settipalli S."/>
            <person name="Shea T."/>
            <person name="Sherpa N."/>
            <person name="Shi L."/>
            <person name="Shih D."/>
            <person name="Sparrow T."/>
            <person name="Spaulding J."/>
            <person name="Stalker J."/>
            <person name="Stange-Thomann N."/>
            <person name="Stavropoulos S."/>
            <person name="Stone C."/>
            <person name="Strader C."/>
            <person name="Tesfaye S."/>
            <person name="Thomson T."/>
            <person name="Thoulutsang Y."/>
            <person name="Thoulutsang D."/>
            <person name="Topham K."/>
            <person name="Topping I."/>
            <person name="Tsamla T."/>
            <person name="Vassiliev H."/>
            <person name="Vo A."/>
            <person name="Wangchuk T."/>
            <person name="Wangdi T."/>
            <person name="Weiand M."/>
            <person name="Wilkinson J."/>
            <person name="Wilson A."/>
            <person name="Yadav S."/>
            <person name="Young G."/>
            <person name="Yu Q."/>
            <person name="Zembek L."/>
            <person name="Zhong D."/>
            <person name="Zimmer A."/>
            <person name="Zwirko Z."/>
            <person name="Jaffe D.B."/>
            <person name="Alvarez P."/>
            <person name="Brockman W."/>
            <person name="Butler J."/>
            <person name="Chin C."/>
            <person name="Gnerre S."/>
            <person name="Grabherr M."/>
            <person name="Kleber M."/>
            <person name="Mauceli E."/>
            <person name="MacCallum I."/>
        </authorList>
    </citation>
    <scope>NUCLEOTIDE SEQUENCE [LARGE SCALE GENOMIC DNA]</scope>
    <source>
        <strain evidence="3">Rob3c / Tucson 14021-0248.25</strain>
    </source>
</reference>
<evidence type="ECO:0000256" key="1">
    <source>
        <dbReference type="SAM" id="MobiDB-lite"/>
    </source>
</evidence>
<protein>
    <submittedName>
        <fullName evidence="2">GM19149</fullName>
    </submittedName>
</protein>
<dbReference type="Proteomes" id="UP000001292">
    <property type="component" value="Unassembled WGS sequence"/>
</dbReference>
<organism evidence="3">
    <name type="scientific">Drosophila sechellia</name>
    <name type="common">Fruit fly</name>
    <dbReference type="NCBI Taxonomy" id="7238"/>
    <lineage>
        <taxon>Eukaryota</taxon>
        <taxon>Metazoa</taxon>
        <taxon>Ecdysozoa</taxon>
        <taxon>Arthropoda</taxon>
        <taxon>Hexapoda</taxon>
        <taxon>Insecta</taxon>
        <taxon>Pterygota</taxon>
        <taxon>Neoptera</taxon>
        <taxon>Endopterygota</taxon>
        <taxon>Diptera</taxon>
        <taxon>Brachycera</taxon>
        <taxon>Muscomorpha</taxon>
        <taxon>Ephydroidea</taxon>
        <taxon>Drosophilidae</taxon>
        <taxon>Drosophila</taxon>
        <taxon>Sophophora</taxon>
    </lineage>
</organism>
<proteinExistence type="predicted"/>
<dbReference type="EMBL" id="CH480825">
    <property type="protein sequence ID" value="EDW43843.1"/>
    <property type="molecule type" value="Genomic_DNA"/>
</dbReference>
<feature type="compositionally biased region" description="Basic and acidic residues" evidence="1">
    <location>
        <begin position="127"/>
        <end position="146"/>
    </location>
</feature>
<keyword evidence="3" id="KW-1185">Reference proteome</keyword>
<dbReference type="HOGENOM" id="CLU_1205884_0_0_1"/>
<gene>
    <name evidence="2" type="primary">Dsec\GM19149</name>
    <name evidence="2" type="ORF">Dsec_GM19149</name>
</gene>